<keyword evidence="6 8" id="KW-0663">Pyridoxal phosphate</keyword>
<dbReference type="SMART" id="SM01005">
    <property type="entry name" value="Ala_racemase_C"/>
    <property type="match status" value="1"/>
</dbReference>
<dbReference type="InterPro" id="IPR035911">
    <property type="entry name" value="MurE/MurF_N"/>
</dbReference>
<dbReference type="GO" id="GO:0005524">
    <property type="term" value="F:ATP binding"/>
    <property type="evidence" value="ECO:0007669"/>
    <property type="project" value="UniProtKB-KW"/>
</dbReference>
<feature type="modified residue" description="N6-(pyridoxal phosphate)lysine" evidence="8 9">
    <location>
        <position position="494"/>
    </location>
</feature>
<dbReference type="PANTHER" id="PTHR43024">
    <property type="entry name" value="UDP-N-ACETYLMURAMOYL-TRIPEPTIDE--D-ALANYL-D-ALANINE LIGASE"/>
    <property type="match status" value="1"/>
</dbReference>
<dbReference type="NCBIfam" id="TIGR00492">
    <property type="entry name" value="alr"/>
    <property type="match status" value="1"/>
</dbReference>
<proteinExistence type="inferred from homology"/>
<evidence type="ECO:0000259" key="11">
    <source>
        <dbReference type="SMART" id="SM01005"/>
    </source>
</evidence>
<dbReference type="EC" id="5.1.1.1" evidence="8"/>
<dbReference type="InterPro" id="IPR036615">
    <property type="entry name" value="Mur_ligase_C_dom_sf"/>
</dbReference>
<dbReference type="Pfam" id="PF00842">
    <property type="entry name" value="Ala_racemase_C"/>
    <property type="match status" value="1"/>
</dbReference>
<evidence type="ECO:0000256" key="6">
    <source>
        <dbReference type="ARBA" id="ARBA00022898"/>
    </source>
</evidence>
<dbReference type="GO" id="GO:0030170">
    <property type="term" value="F:pyridoxal phosphate binding"/>
    <property type="evidence" value="ECO:0007669"/>
    <property type="project" value="UniProtKB-UniRule"/>
</dbReference>
<dbReference type="PANTHER" id="PTHR43024:SF1">
    <property type="entry name" value="UDP-N-ACETYLMURAMOYL-TRIPEPTIDE--D-ALANYL-D-ALANINE LIGASE"/>
    <property type="match status" value="1"/>
</dbReference>
<evidence type="ECO:0000256" key="3">
    <source>
        <dbReference type="ARBA" id="ARBA00022598"/>
    </source>
</evidence>
<dbReference type="SUPFAM" id="SSF63418">
    <property type="entry name" value="MurE/MurF N-terminal domain"/>
    <property type="match status" value="1"/>
</dbReference>
<gene>
    <name evidence="12" type="ORF">HQ38_07230</name>
</gene>
<keyword evidence="7 8" id="KW-0413">Isomerase</keyword>
<keyword evidence="3 12" id="KW-0436">Ligase</keyword>
<dbReference type="SUPFAM" id="SSF51419">
    <property type="entry name" value="PLP-binding barrel"/>
    <property type="match status" value="1"/>
</dbReference>
<dbReference type="FunFam" id="3.20.20.10:FF:000002">
    <property type="entry name" value="Alanine racemase"/>
    <property type="match status" value="1"/>
</dbReference>
<feature type="binding site" evidence="8 10">
    <location>
        <position position="767"/>
    </location>
    <ligand>
        <name>substrate</name>
    </ligand>
</feature>
<reference evidence="12 13" key="1">
    <citation type="submission" date="2014-08" db="EMBL/GenBank/DDBJ databases">
        <title>Porphyromonas crevioricanis strain:COT-253_OH1447 Genome sequencing.</title>
        <authorList>
            <person name="Wallis C."/>
            <person name="Deusch O."/>
            <person name="O'Flynn C."/>
            <person name="Davis I."/>
            <person name="Jospin G."/>
            <person name="Darling A.E."/>
            <person name="Coil D.A."/>
            <person name="Alexiev A."/>
            <person name="Horsfall A."/>
            <person name="Kirkwood N."/>
            <person name="Harris S."/>
            <person name="Eisen J.A."/>
        </authorList>
    </citation>
    <scope>NUCLEOTIDE SEQUENCE [LARGE SCALE GENOMIC DNA]</scope>
    <source>
        <strain evidence="13">COT-253 OH1447</strain>
    </source>
</reference>
<dbReference type="InterPro" id="IPR009006">
    <property type="entry name" value="Ala_racemase/Decarboxylase_C"/>
</dbReference>
<evidence type="ECO:0000313" key="12">
    <source>
        <dbReference type="EMBL" id="KGN93991.1"/>
    </source>
</evidence>
<dbReference type="NCBIfam" id="NF008897">
    <property type="entry name" value="PRK11930.1"/>
    <property type="match status" value="1"/>
</dbReference>
<evidence type="ECO:0000256" key="9">
    <source>
        <dbReference type="PIRSR" id="PIRSR600821-50"/>
    </source>
</evidence>
<dbReference type="InterPro" id="IPR036565">
    <property type="entry name" value="Mur-like_cat_sf"/>
</dbReference>
<dbReference type="InterPro" id="IPR029066">
    <property type="entry name" value="PLP-binding_barrel"/>
</dbReference>
<dbReference type="AlphaFoldDB" id="A0AB34PIZ5"/>
<dbReference type="InterPro" id="IPR013221">
    <property type="entry name" value="Mur_ligase_cen"/>
</dbReference>
<dbReference type="InterPro" id="IPR051046">
    <property type="entry name" value="MurCDEF_CellWall_CoF430Synth"/>
</dbReference>
<evidence type="ECO:0000256" key="2">
    <source>
        <dbReference type="ARBA" id="ARBA00001933"/>
    </source>
</evidence>
<keyword evidence="4" id="KW-0547">Nucleotide-binding</keyword>
<comment type="similarity">
    <text evidence="8">Belongs to the alanine racemase family.</text>
</comment>
<dbReference type="GO" id="GO:0008784">
    <property type="term" value="F:alanine racemase activity"/>
    <property type="evidence" value="ECO:0007669"/>
    <property type="project" value="UniProtKB-UniRule"/>
</dbReference>
<sequence length="824" mass="92680">MVSVSEVTDVCKVLESRLQHKGDITILLTDSRSLTNPQGVLFIALVSKHGDGHKYIEELYGRGVRSFMIEQPLHLWIDLFPEANFFRVENTLKALQLLAIAHRKKFSYPVIGITGSNGKTVVKEFLNQLLRKDFSIVRSPRSYNSQIGVPLSVWNMGEGHNLGIFEAGISRVGEMARLARIIKPTIGVFTCIGTAHQENFKTMEEKLQEKLLLFLDCRVVIYNADNELIRNAIRSSGLEARGLGWSMRDRSAPLFVEDVTSTEEMTSITVCFMGLIESFVIPFTDKASIENVIHCIAVLLYLKPAMLSNADPFLKLEPVAMRLELKEGNHGNIVINDSYNNDYGSLDIALDFQQRRVRTPGMRRVLILSDILESGMLPKTLYRNVAALIRDRKVDKFFAVGRELAKQRTSFEGIDCSFYETTADLLESQELKSISGACILIKGARQFRFEQICDRLSKQVHETTLEINLQSIAQNVEHYSSLIKPETKMICMVKARGYGVGSYELAKTLEDCHVDYLAVAVADEGKELRERGVRMPIIVMNPEPTTWSTLLEYKLEPEIYSFSLLRKFMAATMEHGLRSYPIHIKVDSGMHRLGFSPNDMDELAQLLLLHPEVEVASIFSHLSAADTPEFDQFTLQQIRTFDHAAHALAARLPNKPLMHILNTAGIERFSEYQYDMVRLGIGLYGISPNGREGLQDVVRLRSTILQIKEIPAGEPVGYGCKGVCDHNMRIAVLPIGYADGYRRCLGLGVGQVLVGDKLCPTVGNICMDTCMIDVTETNAVEGQRVTLFGDPRIPIEEIATRLDTIPYELLSSLSPRVKRLYYRE</sequence>
<dbReference type="GO" id="GO:0030632">
    <property type="term" value="P:D-alanine biosynthetic process"/>
    <property type="evidence" value="ECO:0007669"/>
    <property type="project" value="UniProtKB-UniRule"/>
</dbReference>
<dbReference type="Pfam" id="PF01168">
    <property type="entry name" value="Ala_racemase_N"/>
    <property type="match status" value="1"/>
</dbReference>
<dbReference type="SUPFAM" id="SSF53623">
    <property type="entry name" value="MurD-like peptide ligases, catalytic domain"/>
    <property type="match status" value="1"/>
</dbReference>
<organism evidence="12 13">
    <name type="scientific">Porphyromonas crevioricanis</name>
    <dbReference type="NCBI Taxonomy" id="393921"/>
    <lineage>
        <taxon>Bacteria</taxon>
        <taxon>Pseudomonadati</taxon>
        <taxon>Bacteroidota</taxon>
        <taxon>Bacteroidia</taxon>
        <taxon>Bacteroidales</taxon>
        <taxon>Porphyromonadaceae</taxon>
        <taxon>Porphyromonas</taxon>
    </lineage>
</organism>
<dbReference type="RefSeq" id="WP_023938016.1">
    <property type="nucleotide sequence ID" value="NZ_FUXH01000002.1"/>
</dbReference>
<dbReference type="SUPFAM" id="SSF53244">
    <property type="entry name" value="MurD-like peptide ligases, peptide-binding domain"/>
    <property type="match status" value="1"/>
</dbReference>
<comment type="catalytic activity">
    <reaction evidence="1 8">
        <text>L-alanine = D-alanine</text>
        <dbReference type="Rhea" id="RHEA:20249"/>
        <dbReference type="ChEBI" id="CHEBI:57416"/>
        <dbReference type="ChEBI" id="CHEBI:57972"/>
        <dbReference type="EC" id="5.1.1.1"/>
    </reaction>
</comment>
<evidence type="ECO:0000256" key="7">
    <source>
        <dbReference type="ARBA" id="ARBA00023235"/>
    </source>
</evidence>
<evidence type="ECO:0000256" key="4">
    <source>
        <dbReference type="ARBA" id="ARBA00022741"/>
    </source>
</evidence>
<feature type="active site" description="Proton acceptor; specific for L-alanine" evidence="8">
    <location>
        <position position="718"/>
    </location>
</feature>
<evidence type="ECO:0000256" key="1">
    <source>
        <dbReference type="ARBA" id="ARBA00000316"/>
    </source>
</evidence>
<feature type="active site" description="Proton acceptor; specific for D-alanine" evidence="8">
    <location>
        <position position="494"/>
    </location>
</feature>
<keyword evidence="5" id="KW-0067">ATP-binding</keyword>
<evidence type="ECO:0000313" key="13">
    <source>
        <dbReference type="Proteomes" id="UP000030136"/>
    </source>
</evidence>
<dbReference type="PRINTS" id="PR00992">
    <property type="entry name" value="ALARACEMASE"/>
</dbReference>
<comment type="pathway">
    <text evidence="8">Amino-acid biosynthesis; D-alanine biosynthesis; D-alanine from L-alanine: step 1/1.</text>
</comment>
<evidence type="ECO:0000256" key="8">
    <source>
        <dbReference type="HAMAP-Rule" id="MF_01201"/>
    </source>
</evidence>
<dbReference type="EMBL" id="JQJC01000021">
    <property type="protein sequence ID" value="KGN93991.1"/>
    <property type="molecule type" value="Genomic_DNA"/>
</dbReference>
<dbReference type="Gene3D" id="3.40.1190.10">
    <property type="entry name" value="Mur-like, catalytic domain"/>
    <property type="match status" value="1"/>
</dbReference>
<accession>A0AB34PIZ5</accession>
<name>A0AB34PIZ5_9PORP</name>
<evidence type="ECO:0000256" key="10">
    <source>
        <dbReference type="PIRSR" id="PIRSR600821-52"/>
    </source>
</evidence>
<feature type="domain" description="Alanine racemase C-terminal" evidence="11">
    <location>
        <begin position="697"/>
        <end position="822"/>
    </location>
</feature>
<dbReference type="Gene3D" id="3.40.1390.10">
    <property type="entry name" value="MurE/MurF, N-terminal domain"/>
    <property type="match status" value="1"/>
</dbReference>
<dbReference type="SUPFAM" id="SSF50621">
    <property type="entry name" value="Alanine racemase C-terminal domain-like"/>
    <property type="match status" value="1"/>
</dbReference>
<dbReference type="InterPro" id="IPR011079">
    <property type="entry name" value="Ala_racemase_C"/>
</dbReference>
<dbReference type="Gene3D" id="3.90.190.20">
    <property type="entry name" value="Mur ligase, C-terminal domain"/>
    <property type="match status" value="1"/>
</dbReference>
<dbReference type="Gene3D" id="3.20.20.10">
    <property type="entry name" value="Alanine racemase"/>
    <property type="match status" value="1"/>
</dbReference>
<comment type="caution">
    <text evidence="12">The sequence shown here is derived from an EMBL/GenBank/DDBJ whole genome shotgun (WGS) entry which is preliminary data.</text>
</comment>
<dbReference type="HAMAP" id="MF_01201">
    <property type="entry name" value="Ala_racemase"/>
    <property type="match status" value="1"/>
</dbReference>
<comment type="cofactor">
    <cofactor evidence="2 8 9">
        <name>pyridoxal 5'-phosphate</name>
        <dbReference type="ChEBI" id="CHEBI:597326"/>
    </cofactor>
</comment>
<comment type="function">
    <text evidence="8">Catalyzes the interconversion of L-alanine and D-alanine. May also act on other amino acids.</text>
</comment>
<dbReference type="InterPro" id="IPR000821">
    <property type="entry name" value="Ala_racemase"/>
</dbReference>
<protein>
    <recommendedName>
        <fullName evidence="8">Alanine racemase</fullName>
        <ecNumber evidence="8">5.1.1.1</ecNumber>
    </recommendedName>
</protein>
<dbReference type="Proteomes" id="UP000030136">
    <property type="component" value="Unassembled WGS sequence"/>
</dbReference>
<feature type="binding site" evidence="8 10">
    <location>
        <position position="592"/>
    </location>
    <ligand>
        <name>substrate</name>
    </ligand>
</feature>
<dbReference type="Gene3D" id="2.40.37.10">
    <property type="entry name" value="Lyase, Ornithine Decarboxylase, Chain A, domain 1"/>
    <property type="match status" value="1"/>
</dbReference>
<dbReference type="Pfam" id="PF08245">
    <property type="entry name" value="Mur_ligase_M"/>
    <property type="match status" value="1"/>
</dbReference>
<dbReference type="CDD" id="cd00430">
    <property type="entry name" value="PLPDE_III_AR"/>
    <property type="match status" value="1"/>
</dbReference>
<evidence type="ECO:0000256" key="5">
    <source>
        <dbReference type="ARBA" id="ARBA00022840"/>
    </source>
</evidence>
<dbReference type="InterPro" id="IPR001608">
    <property type="entry name" value="Ala_racemase_N"/>
</dbReference>
<dbReference type="GO" id="GO:0016881">
    <property type="term" value="F:acid-amino acid ligase activity"/>
    <property type="evidence" value="ECO:0007669"/>
    <property type="project" value="InterPro"/>
</dbReference>